<gene>
    <name evidence="3" type="ORF">AKO1_005919</name>
</gene>
<sequence>MTQDTTIFSGPLLSYYIVRFKTRITLFIQGRGEAPYFTGEEAITVLSFLCASTRSKATALGLWMQSNDFISNVGKQVPLCDNETWFYLGPSYNKHHTHDGLESESVQIVYRRTKEIFTEGHISNITLTRDVLPDTPYHVKFKTFCSRNMSEELIEFWDAVHLYHTLDEKERTQEAQRICSVYIDQNSQKPLNLSSVVLKTLENNTPGSLDYFDAIEEHVELDMEDSLPRFKIYLKTESDEMLRKKLSRLSMSFSLPINKRMSISPTAFTSTSPPPSIFSGPKSLPSFNSVSPPSSPKSTSPKSPVRRMFTRLRRESYEDLDNVLSNPELTSNFHSFCSKENSEELIDFYFQVVNYKKIQGHEQRVYGAMCIKNLFLNTSDDKSPSVTNQNKPKIEASKKLIEKLDKKINSGRSSLFDDILSEVMKGLLEKHSRWSTQQKIEMRE</sequence>
<protein>
    <recommendedName>
        <fullName evidence="2">RGS domain-containing protein</fullName>
    </recommendedName>
</protein>
<name>A0AAW2YJG3_9EUKA</name>
<feature type="compositionally biased region" description="Low complexity" evidence="1">
    <location>
        <begin position="264"/>
        <end position="303"/>
    </location>
</feature>
<proteinExistence type="predicted"/>
<accession>A0AAW2YJG3</accession>
<dbReference type="InterPro" id="IPR044926">
    <property type="entry name" value="RGS_subdomain_2"/>
</dbReference>
<reference evidence="3 4" key="1">
    <citation type="submission" date="2024-03" db="EMBL/GenBank/DDBJ databases">
        <title>The Acrasis kona genome and developmental transcriptomes reveal deep origins of eukaryotic multicellular pathways.</title>
        <authorList>
            <person name="Sheikh S."/>
            <person name="Fu C.-J."/>
            <person name="Brown M.W."/>
            <person name="Baldauf S.L."/>
        </authorList>
    </citation>
    <scope>NUCLEOTIDE SEQUENCE [LARGE SCALE GENOMIC DNA]</scope>
    <source>
        <strain evidence="3 4">ATCC MYA-3509</strain>
    </source>
</reference>
<dbReference type="PANTHER" id="PTHR10845">
    <property type="entry name" value="REGULATOR OF G PROTEIN SIGNALING"/>
    <property type="match status" value="1"/>
</dbReference>
<dbReference type="SUPFAM" id="SSF48097">
    <property type="entry name" value="Regulator of G-protein signaling, RGS"/>
    <property type="match status" value="2"/>
</dbReference>
<dbReference type="EMBL" id="JAOPGA020000144">
    <property type="protein sequence ID" value="KAL0477144.1"/>
    <property type="molecule type" value="Genomic_DNA"/>
</dbReference>
<dbReference type="InterPro" id="IPR036305">
    <property type="entry name" value="RGS_sf"/>
</dbReference>
<comment type="caution">
    <text evidence="3">The sequence shown here is derived from an EMBL/GenBank/DDBJ whole genome shotgun (WGS) entry which is preliminary data.</text>
</comment>
<dbReference type="Gene3D" id="1.10.167.10">
    <property type="entry name" value="Regulator of G-protein Signalling 4, domain 2"/>
    <property type="match status" value="2"/>
</dbReference>
<evidence type="ECO:0000256" key="1">
    <source>
        <dbReference type="SAM" id="MobiDB-lite"/>
    </source>
</evidence>
<feature type="region of interest" description="Disordered" evidence="1">
    <location>
        <begin position="264"/>
        <end position="307"/>
    </location>
</feature>
<dbReference type="InterPro" id="IPR016137">
    <property type="entry name" value="RGS"/>
</dbReference>
<dbReference type="SMART" id="SM00315">
    <property type="entry name" value="RGS"/>
    <property type="match status" value="2"/>
</dbReference>
<dbReference type="Pfam" id="PF00615">
    <property type="entry name" value="RGS"/>
    <property type="match status" value="2"/>
</dbReference>
<evidence type="ECO:0000313" key="3">
    <source>
        <dbReference type="EMBL" id="KAL0477144.1"/>
    </source>
</evidence>
<dbReference type="PANTHER" id="PTHR10845:SF192">
    <property type="entry name" value="DOUBLE HIT, ISOFORM B"/>
    <property type="match status" value="1"/>
</dbReference>
<dbReference type="AlphaFoldDB" id="A0AAW2YJG3"/>
<dbReference type="Proteomes" id="UP001431209">
    <property type="component" value="Unassembled WGS sequence"/>
</dbReference>
<dbReference type="CDD" id="cd07440">
    <property type="entry name" value="RGS"/>
    <property type="match status" value="1"/>
</dbReference>
<keyword evidence="4" id="KW-1185">Reference proteome</keyword>
<feature type="domain" description="RGS" evidence="2">
    <location>
        <begin position="141"/>
        <end position="230"/>
    </location>
</feature>
<organism evidence="3 4">
    <name type="scientific">Acrasis kona</name>
    <dbReference type="NCBI Taxonomy" id="1008807"/>
    <lineage>
        <taxon>Eukaryota</taxon>
        <taxon>Discoba</taxon>
        <taxon>Heterolobosea</taxon>
        <taxon>Tetramitia</taxon>
        <taxon>Eutetramitia</taxon>
        <taxon>Acrasidae</taxon>
        <taxon>Acrasis</taxon>
    </lineage>
</organism>
<dbReference type="PROSITE" id="PS50132">
    <property type="entry name" value="RGS"/>
    <property type="match status" value="2"/>
</dbReference>
<feature type="domain" description="RGS" evidence="2">
    <location>
        <begin position="319"/>
        <end position="427"/>
    </location>
</feature>
<evidence type="ECO:0000313" key="4">
    <source>
        <dbReference type="Proteomes" id="UP001431209"/>
    </source>
</evidence>
<evidence type="ECO:0000259" key="2">
    <source>
        <dbReference type="PROSITE" id="PS50132"/>
    </source>
</evidence>